<dbReference type="AlphaFoldDB" id="A0A8T0IQ05"/>
<keyword evidence="2" id="KW-1185">Reference proteome</keyword>
<evidence type="ECO:0000313" key="2">
    <source>
        <dbReference type="Proteomes" id="UP000822688"/>
    </source>
</evidence>
<dbReference type="EMBL" id="CM026423">
    <property type="protein sequence ID" value="KAG0585089.1"/>
    <property type="molecule type" value="Genomic_DNA"/>
</dbReference>
<reference evidence="1" key="1">
    <citation type="submission" date="2020-06" db="EMBL/GenBank/DDBJ databases">
        <title>WGS assembly of Ceratodon purpureus strain R40.</title>
        <authorList>
            <person name="Carey S.B."/>
            <person name="Jenkins J."/>
            <person name="Shu S."/>
            <person name="Lovell J.T."/>
            <person name="Sreedasyam A."/>
            <person name="Maumus F."/>
            <person name="Tiley G.P."/>
            <person name="Fernandez-Pozo N."/>
            <person name="Barry K."/>
            <person name="Chen C."/>
            <person name="Wang M."/>
            <person name="Lipzen A."/>
            <person name="Daum C."/>
            <person name="Saski C.A."/>
            <person name="Payton A.C."/>
            <person name="Mcbreen J.C."/>
            <person name="Conrad R.E."/>
            <person name="Kollar L.M."/>
            <person name="Olsson S."/>
            <person name="Huttunen S."/>
            <person name="Landis J.B."/>
            <person name="Wickett N.J."/>
            <person name="Johnson M.G."/>
            <person name="Rensing S.A."/>
            <person name="Grimwood J."/>
            <person name="Schmutz J."/>
            <person name="Mcdaniel S.F."/>
        </authorList>
    </citation>
    <scope>NUCLEOTIDE SEQUENCE</scope>
    <source>
        <strain evidence="1">R40</strain>
    </source>
</reference>
<organism evidence="1 2">
    <name type="scientific">Ceratodon purpureus</name>
    <name type="common">Fire moss</name>
    <name type="synonym">Dicranum purpureum</name>
    <dbReference type="NCBI Taxonomy" id="3225"/>
    <lineage>
        <taxon>Eukaryota</taxon>
        <taxon>Viridiplantae</taxon>
        <taxon>Streptophyta</taxon>
        <taxon>Embryophyta</taxon>
        <taxon>Bryophyta</taxon>
        <taxon>Bryophytina</taxon>
        <taxon>Bryopsida</taxon>
        <taxon>Dicranidae</taxon>
        <taxon>Pseudoditrichales</taxon>
        <taxon>Ditrichaceae</taxon>
        <taxon>Ceratodon</taxon>
    </lineage>
</organism>
<dbReference type="Proteomes" id="UP000822688">
    <property type="component" value="Chromosome 3"/>
</dbReference>
<gene>
    <name evidence="1" type="ORF">KC19_3G257200</name>
</gene>
<sequence length="108" mass="12597">MSQDERRTGTVQKDCWSMHLRVSDPRLSFQSRPDQASQAMMQRERCWLDIVAFDQTVRRAHLLALLRPGPAHLRTHRLASQAAAFHFVKSDLNYTVFCKCAVDQPMYY</sequence>
<accession>A0A8T0IQ05</accession>
<comment type="caution">
    <text evidence="1">The sequence shown here is derived from an EMBL/GenBank/DDBJ whole genome shotgun (WGS) entry which is preliminary data.</text>
</comment>
<proteinExistence type="predicted"/>
<name>A0A8T0IQ05_CERPU</name>
<protein>
    <submittedName>
        <fullName evidence="1">Uncharacterized protein</fullName>
    </submittedName>
</protein>
<evidence type="ECO:0000313" key="1">
    <source>
        <dbReference type="EMBL" id="KAG0585089.1"/>
    </source>
</evidence>